<evidence type="ECO:0000313" key="3">
    <source>
        <dbReference type="Proteomes" id="UP000824260"/>
    </source>
</evidence>
<sequence length="113" mass="13001">MAFDCCQAIYNYALYSEKPKDETVDMLITPMYDNIDYSQNRRADSFKGGRPREHDHEEIISKRREGKTLRETARETGASRSTVKRALKRHDNTQNRRTSAHGSESSAPLTYTA</sequence>
<name>A0A9D1CY58_9FIRM</name>
<dbReference type="EMBL" id="DVFZ01000086">
    <property type="protein sequence ID" value="HIQ83195.1"/>
    <property type="molecule type" value="Genomic_DNA"/>
</dbReference>
<feature type="compositionally biased region" description="Basic and acidic residues" evidence="1">
    <location>
        <begin position="39"/>
        <end position="74"/>
    </location>
</feature>
<reference evidence="2" key="2">
    <citation type="journal article" date="2021" name="PeerJ">
        <title>Extensive microbial diversity within the chicken gut microbiome revealed by metagenomics and culture.</title>
        <authorList>
            <person name="Gilroy R."/>
            <person name="Ravi A."/>
            <person name="Getino M."/>
            <person name="Pursley I."/>
            <person name="Horton D.L."/>
            <person name="Alikhan N.F."/>
            <person name="Baker D."/>
            <person name="Gharbi K."/>
            <person name="Hall N."/>
            <person name="Watson M."/>
            <person name="Adriaenssens E.M."/>
            <person name="Foster-Nyarko E."/>
            <person name="Jarju S."/>
            <person name="Secka A."/>
            <person name="Antonio M."/>
            <person name="Oren A."/>
            <person name="Chaudhuri R.R."/>
            <person name="La Ragione R."/>
            <person name="Hildebrand F."/>
            <person name="Pallen M.J."/>
        </authorList>
    </citation>
    <scope>NUCLEOTIDE SEQUENCE</scope>
    <source>
        <strain evidence="2">ChiSjej6B24-2974</strain>
    </source>
</reference>
<protein>
    <submittedName>
        <fullName evidence="2">Helix-turn-helix domain-containing protein</fullName>
    </submittedName>
</protein>
<organism evidence="2 3">
    <name type="scientific">Candidatus Pullichristensenella stercorigallinarum</name>
    <dbReference type="NCBI Taxonomy" id="2840909"/>
    <lineage>
        <taxon>Bacteria</taxon>
        <taxon>Bacillati</taxon>
        <taxon>Bacillota</taxon>
        <taxon>Clostridia</taxon>
        <taxon>Candidatus Pullichristensenella</taxon>
    </lineage>
</organism>
<dbReference type="InterPro" id="IPR009057">
    <property type="entry name" value="Homeodomain-like_sf"/>
</dbReference>
<dbReference type="SUPFAM" id="SSF46689">
    <property type="entry name" value="Homeodomain-like"/>
    <property type="match status" value="1"/>
</dbReference>
<dbReference type="Proteomes" id="UP000824260">
    <property type="component" value="Unassembled WGS sequence"/>
</dbReference>
<accession>A0A9D1CY58</accession>
<gene>
    <name evidence="2" type="ORF">IAA52_08850</name>
</gene>
<dbReference type="AlphaFoldDB" id="A0A9D1CY58"/>
<feature type="compositionally biased region" description="Polar residues" evidence="1">
    <location>
        <begin position="95"/>
        <end position="113"/>
    </location>
</feature>
<reference evidence="2" key="1">
    <citation type="submission" date="2020-10" db="EMBL/GenBank/DDBJ databases">
        <authorList>
            <person name="Gilroy R."/>
        </authorList>
    </citation>
    <scope>NUCLEOTIDE SEQUENCE</scope>
    <source>
        <strain evidence="2">ChiSjej6B24-2974</strain>
    </source>
</reference>
<dbReference type="Gene3D" id="1.10.10.60">
    <property type="entry name" value="Homeodomain-like"/>
    <property type="match status" value="1"/>
</dbReference>
<evidence type="ECO:0000313" key="2">
    <source>
        <dbReference type="EMBL" id="HIQ83195.1"/>
    </source>
</evidence>
<comment type="caution">
    <text evidence="2">The sequence shown here is derived from an EMBL/GenBank/DDBJ whole genome shotgun (WGS) entry which is preliminary data.</text>
</comment>
<evidence type="ECO:0000256" key="1">
    <source>
        <dbReference type="SAM" id="MobiDB-lite"/>
    </source>
</evidence>
<feature type="region of interest" description="Disordered" evidence="1">
    <location>
        <begin position="39"/>
        <end position="113"/>
    </location>
</feature>
<proteinExistence type="predicted"/>